<evidence type="ECO:0000313" key="4">
    <source>
        <dbReference type="Proteomes" id="UP001283361"/>
    </source>
</evidence>
<organism evidence="3 4">
    <name type="scientific">Elysia crispata</name>
    <name type="common">lettuce slug</name>
    <dbReference type="NCBI Taxonomy" id="231223"/>
    <lineage>
        <taxon>Eukaryota</taxon>
        <taxon>Metazoa</taxon>
        <taxon>Spiralia</taxon>
        <taxon>Lophotrochozoa</taxon>
        <taxon>Mollusca</taxon>
        <taxon>Gastropoda</taxon>
        <taxon>Heterobranchia</taxon>
        <taxon>Euthyneura</taxon>
        <taxon>Panpulmonata</taxon>
        <taxon>Sacoglossa</taxon>
        <taxon>Placobranchoidea</taxon>
        <taxon>Plakobranchidae</taxon>
        <taxon>Elysia</taxon>
    </lineage>
</organism>
<dbReference type="Pfam" id="PF07002">
    <property type="entry name" value="Copine"/>
    <property type="match status" value="1"/>
</dbReference>
<dbReference type="GO" id="GO:0005544">
    <property type="term" value="F:calcium-dependent phospholipid binding"/>
    <property type="evidence" value="ECO:0007669"/>
    <property type="project" value="InterPro"/>
</dbReference>
<dbReference type="InterPro" id="IPR036465">
    <property type="entry name" value="vWFA_dom_sf"/>
</dbReference>
<accession>A0AAE0YPU4</accession>
<dbReference type="PANTHER" id="PTHR10857">
    <property type="entry name" value="COPINE"/>
    <property type="match status" value="1"/>
</dbReference>
<feature type="compositionally biased region" description="Polar residues" evidence="1">
    <location>
        <begin position="177"/>
        <end position="188"/>
    </location>
</feature>
<evidence type="ECO:0000256" key="1">
    <source>
        <dbReference type="SAM" id="MobiDB-lite"/>
    </source>
</evidence>
<sequence>NGNPQNPYCPGIDGVLDAYHKTLHAVQLYGPTNFAPCVNHVSKFAAAARDGNDYFILLIVTDGIITDMPQTTEAIVNAASLPMSIIIIGVGDADFEAMEILDGDEVRLTSRGRMAERDMVQFVPMRDFLGRNGDDSAAIQARLAREVLEEIPDQFLSYMQKHNVKPKPPMLQRRDTVTSMTSLPLSEQ</sequence>
<protein>
    <recommendedName>
        <fullName evidence="2">Copine C-terminal domain-containing protein</fullName>
    </recommendedName>
</protein>
<proteinExistence type="predicted"/>
<dbReference type="InterPro" id="IPR045052">
    <property type="entry name" value="Copine"/>
</dbReference>
<dbReference type="InterPro" id="IPR010734">
    <property type="entry name" value="Copine_C"/>
</dbReference>
<feature type="domain" description="Copine C-terminal" evidence="2">
    <location>
        <begin position="1"/>
        <end position="167"/>
    </location>
</feature>
<feature type="non-terminal residue" evidence="3">
    <location>
        <position position="1"/>
    </location>
</feature>
<evidence type="ECO:0000313" key="3">
    <source>
        <dbReference type="EMBL" id="KAK3752663.1"/>
    </source>
</evidence>
<keyword evidence="4" id="KW-1185">Reference proteome</keyword>
<reference evidence="3" key="1">
    <citation type="journal article" date="2023" name="G3 (Bethesda)">
        <title>A reference genome for the long-term kleptoplast-retaining sea slug Elysia crispata morphotype clarki.</title>
        <authorList>
            <person name="Eastman K.E."/>
            <person name="Pendleton A.L."/>
            <person name="Shaikh M.A."/>
            <person name="Suttiyut T."/>
            <person name="Ogas R."/>
            <person name="Tomko P."/>
            <person name="Gavelis G."/>
            <person name="Widhalm J.R."/>
            <person name="Wisecaver J.H."/>
        </authorList>
    </citation>
    <scope>NUCLEOTIDE SEQUENCE</scope>
    <source>
        <strain evidence="3">ECLA1</strain>
    </source>
</reference>
<dbReference type="EMBL" id="JAWDGP010005747">
    <property type="protein sequence ID" value="KAK3752663.1"/>
    <property type="molecule type" value="Genomic_DNA"/>
</dbReference>
<name>A0AAE0YPU4_9GAST</name>
<gene>
    <name evidence="3" type="ORF">RRG08_054518</name>
</gene>
<dbReference type="SUPFAM" id="SSF53300">
    <property type="entry name" value="vWA-like"/>
    <property type="match status" value="1"/>
</dbReference>
<dbReference type="GO" id="GO:0005886">
    <property type="term" value="C:plasma membrane"/>
    <property type="evidence" value="ECO:0007669"/>
    <property type="project" value="TreeGrafter"/>
</dbReference>
<comment type="caution">
    <text evidence="3">The sequence shown here is derived from an EMBL/GenBank/DDBJ whole genome shotgun (WGS) entry which is preliminary data.</text>
</comment>
<dbReference type="AlphaFoldDB" id="A0AAE0YPU4"/>
<dbReference type="Proteomes" id="UP001283361">
    <property type="component" value="Unassembled WGS sequence"/>
</dbReference>
<dbReference type="PANTHER" id="PTHR10857:SF106">
    <property type="entry name" value="C2 DOMAIN-CONTAINING PROTEIN"/>
    <property type="match status" value="1"/>
</dbReference>
<dbReference type="GO" id="GO:0071277">
    <property type="term" value="P:cellular response to calcium ion"/>
    <property type="evidence" value="ECO:0007669"/>
    <property type="project" value="TreeGrafter"/>
</dbReference>
<evidence type="ECO:0000259" key="2">
    <source>
        <dbReference type="Pfam" id="PF07002"/>
    </source>
</evidence>
<feature type="region of interest" description="Disordered" evidence="1">
    <location>
        <begin position="165"/>
        <end position="188"/>
    </location>
</feature>